<evidence type="ECO:0000256" key="8">
    <source>
        <dbReference type="HAMAP-Rule" id="MF_00238"/>
    </source>
</evidence>
<evidence type="ECO:0000313" key="10">
    <source>
        <dbReference type="EMBL" id="SBV97262.1"/>
    </source>
</evidence>
<dbReference type="GO" id="GO:0036430">
    <property type="term" value="F:CMP kinase activity"/>
    <property type="evidence" value="ECO:0007669"/>
    <property type="project" value="RHEA"/>
</dbReference>
<comment type="similarity">
    <text evidence="1 8">Belongs to the cytidylate kinase family. Type 1 subfamily.</text>
</comment>
<protein>
    <recommendedName>
        <fullName evidence="8">Cytidylate kinase</fullName>
        <shortName evidence="8">CK</shortName>
        <ecNumber evidence="8">2.7.4.25</ecNumber>
    </recommendedName>
    <alternativeName>
        <fullName evidence="8">Cytidine monophosphate kinase</fullName>
        <shortName evidence="8">CMP kinase</shortName>
    </alternativeName>
</protein>
<dbReference type="NCBIfam" id="TIGR00017">
    <property type="entry name" value="cmk"/>
    <property type="match status" value="1"/>
</dbReference>
<evidence type="ECO:0000256" key="1">
    <source>
        <dbReference type="ARBA" id="ARBA00009427"/>
    </source>
</evidence>
<dbReference type="EC" id="2.7.4.25" evidence="8"/>
<dbReference type="PANTHER" id="PTHR21299:SF2">
    <property type="entry name" value="CYTIDYLATE KINASE"/>
    <property type="match status" value="1"/>
</dbReference>
<dbReference type="AlphaFoldDB" id="A0A212JCZ4"/>
<comment type="catalytic activity">
    <reaction evidence="7 8">
        <text>CMP + ATP = CDP + ADP</text>
        <dbReference type="Rhea" id="RHEA:11600"/>
        <dbReference type="ChEBI" id="CHEBI:30616"/>
        <dbReference type="ChEBI" id="CHEBI:58069"/>
        <dbReference type="ChEBI" id="CHEBI:60377"/>
        <dbReference type="ChEBI" id="CHEBI:456216"/>
        <dbReference type="EC" id="2.7.4.25"/>
    </reaction>
</comment>
<dbReference type="InterPro" id="IPR003136">
    <property type="entry name" value="Cytidylate_kin"/>
</dbReference>
<name>A0A212JCZ4_9BACT</name>
<keyword evidence="4 8" id="KW-0418">Kinase</keyword>
<dbReference type="GO" id="GO:0036431">
    <property type="term" value="F:dCMP kinase activity"/>
    <property type="evidence" value="ECO:0007669"/>
    <property type="project" value="InterPro"/>
</dbReference>
<dbReference type="InterPro" id="IPR011994">
    <property type="entry name" value="Cytidylate_kinase_dom"/>
</dbReference>
<organism evidence="10">
    <name type="scientific">uncultured Desulfovibrio sp</name>
    <dbReference type="NCBI Taxonomy" id="167968"/>
    <lineage>
        <taxon>Bacteria</taxon>
        <taxon>Pseudomonadati</taxon>
        <taxon>Thermodesulfobacteriota</taxon>
        <taxon>Desulfovibrionia</taxon>
        <taxon>Desulfovibrionales</taxon>
        <taxon>Desulfovibrionaceae</taxon>
        <taxon>Desulfovibrio</taxon>
        <taxon>environmental samples</taxon>
    </lineage>
</organism>
<evidence type="ECO:0000256" key="5">
    <source>
        <dbReference type="ARBA" id="ARBA00022840"/>
    </source>
</evidence>
<dbReference type="GO" id="GO:0005524">
    <property type="term" value="F:ATP binding"/>
    <property type="evidence" value="ECO:0007669"/>
    <property type="project" value="UniProtKB-UniRule"/>
</dbReference>
<evidence type="ECO:0000256" key="6">
    <source>
        <dbReference type="ARBA" id="ARBA00047615"/>
    </source>
</evidence>
<evidence type="ECO:0000259" key="9">
    <source>
        <dbReference type="Pfam" id="PF02224"/>
    </source>
</evidence>
<evidence type="ECO:0000256" key="3">
    <source>
        <dbReference type="ARBA" id="ARBA00022741"/>
    </source>
</evidence>
<dbReference type="Gene3D" id="3.40.50.300">
    <property type="entry name" value="P-loop containing nucleotide triphosphate hydrolases"/>
    <property type="match status" value="1"/>
</dbReference>
<comment type="subcellular location">
    <subcellularLocation>
        <location evidence="8">Cytoplasm</location>
    </subcellularLocation>
</comment>
<evidence type="ECO:0000256" key="4">
    <source>
        <dbReference type="ARBA" id="ARBA00022777"/>
    </source>
</evidence>
<dbReference type="EMBL" id="FLUP01000001">
    <property type="protein sequence ID" value="SBV97262.1"/>
    <property type="molecule type" value="Genomic_DNA"/>
</dbReference>
<keyword evidence="3 8" id="KW-0547">Nucleotide-binding</keyword>
<feature type="binding site" evidence="8">
    <location>
        <begin position="12"/>
        <end position="20"/>
    </location>
    <ligand>
        <name>ATP</name>
        <dbReference type="ChEBI" id="CHEBI:30616"/>
    </ligand>
</feature>
<accession>A0A212JCZ4</accession>
<sequence length="231" mass="24926">MSARLPVVTLDGPAGVGKTTLARRVAEGLGLSYLDTGAMFRCMALKLGAGAETLPEEELRTRCAEWTFTLSGLGQQSTLFCNGVAVRGEVRTEAVGMLAARIATVPVVREILRATQRAIGEQYPLVAEGRDMGTVVFPDARFKFFLDAAPEVRASRRLHDLESSGQKADLATLTEQIRQRDALDRNRAVAPLRPAQDSLIVDTSHLDIEGVLGVILHHINVHGGTQSLRSA</sequence>
<gene>
    <name evidence="8 10" type="primary">cmk</name>
    <name evidence="10" type="ORF">KM92DES2_10902</name>
</gene>
<dbReference type="InterPro" id="IPR027417">
    <property type="entry name" value="P-loop_NTPase"/>
</dbReference>
<dbReference type="RefSeq" id="WP_022658006.1">
    <property type="nucleotide sequence ID" value="NZ_CABUEN010000001.1"/>
</dbReference>
<dbReference type="PANTHER" id="PTHR21299">
    <property type="entry name" value="CYTIDYLATE KINASE/PANTOATE-BETA-ALANINE LIGASE"/>
    <property type="match status" value="1"/>
</dbReference>
<reference evidence="10" key="1">
    <citation type="submission" date="2016-04" db="EMBL/GenBank/DDBJ databases">
        <authorList>
            <person name="Evans L.H."/>
            <person name="Alamgir A."/>
            <person name="Owens N."/>
            <person name="Weber N.D."/>
            <person name="Virtaneva K."/>
            <person name="Barbian K."/>
            <person name="Babar A."/>
            <person name="Rosenke K."/>
        </authorList>
    </citation>
    <scope>NUCLEOTIDE SEQUENCE</scope>
    <source>
        <strain evidence="10">92-2</strain>
    </source>
</reference>
<keyword evidence="8" id="KW-0963">Cytoplasm</keyword>
<dbReference type="CDD" id="cd02020">
    <property type="entry name" value="CMPK"/>
    <property type="match status" value="1"/>
</dbReference>
<dbReference type="GeneID" id="72381775"/>
<dbReference type="GO" id="GO:0015949">
    <property type="term" value="P:nucleobase-containing small molecule interconversion"/>
    <property type="evidence" value="ECO:0007669"/>
    <property type="project" value="TreeGrafter"/>
</dbReference>
<dbReference type="GO" id="GO:0006220">
    <property type="term" value="P:pyrimidine nucleotide metabolic process"/>
    <property type="evidence" value="ECO:0007669"/>
    <property type="project" value="UniProtKB-UniRule"/>
</dbReference>
<comment type="catalytic activity">
    <reaction evidence="6 8">
        <text>dCMP + ATP = dCDP + ADP</text>
        <dbReference type="Rhea" id="RHEA:25094"/>
        <dbReference type="ChEBI" id="CHEBI:30616"/>
        <dbReference type="ChEBI" id="CHEBI:57566"/>
        <dbReference type="ChEBI" id="CHEBI:58593"/>
        <dbReference type="ChEBI" id="CHEBI:456216"/>
        <dbReference type="EC" id="2.7.4.25"/>
    </reaction>
</comment>
<dbReference type="Pfam" id="PF02224">
    <property type="entry name" value="Cytidylate_kin"/>
    <property type="match status" value="1"/>
</dbReference>
<evidence type="ECO:0000256" key="7">
    <source>
        <dbReference type="ARBA" id="ARBA00048478"/>
    </source>
</evidence>
<keyword evidence="5 8" id="KW-0067">ATP-binding</keyword>
<dbReference type="HAMAP" id="MF_00238">
    <property type="entry name" value="Cytidyl_kinase_type1"/>
    <property type="match status" value="1"/>
</dbReference>
<evidence type="ECO:0000256" key="2">
    <source>
        <dbReference type="ARBA" id="ARBA00022679"/>
    </source>
</evidence>
<dbReference type="GO" id="GO:0005829">
    <property type="term" value="C:cytosol"/>
    <property type="evidence" value="ECO:0007669"/>
    <property type="project" value="TreeGrafter"/>
</dbReference>
<proteinExistence type="inferred from homology"/>
<keyword evidence="2 8" id="KW-0808">Transferase</keyword>
<feature type="domain" description="Cytidylate kinase" evidence="9">
    <location>
        <begin position="8"/>
        <end position="219"/>
    </location>
</feature>
<dbReference type="SUPFAM" id="SSF52540">
    <property type="entry name" value="P-loop containing nucleoside triphosphate hydrolases"/>
    <property type="match status" value="1"/>
</dbReference>